<dbReference type="AlphaFoldDB" id="M0B492"/>
<dbReference type="Proteomes" id="UP000011693">
    <property type="component" value="Unassembled WGS sequence"/>
</dbReference>
<proteinExistence type="predicted"/>
<dbReference type="Pfam" id="PF26008">
    <property type="entry name" value="DUF8001"/>
    <property type="match status" value="1"/>
</dbReference>
<comment type="caution">
    <text evidence="2">The sequence shown here is derived from an EMBL/GenBank/DDBJ whole genome shotgun (WGS) entry which is preliminary data.</text>
</comment>
<dbReference type="InterPro" id="IPR058314">
    <property type="entry name" value="DUF8001"/>
</dbReference>
<organism evidence="2 3">
    <name type="scientific">Natrialba chahannaoensis JCM 10990</name>
    <dbReference type="NCBI Taxonomy" id="1227492"/>
    <lineage>
        <taxon>Archaea</taxon>
        <taxon>Methanobacteriati</taxon>
        <taxon>Methanobacteriota</taxon>
        <taxon>Stenosarchaea group</taxon>
        <taxon>Halobacteria</taxon>
        <taxon>Halobacteriales</taxon>
        <taxon>Natrialbaceae</taxon>
        <taxon>Natrialba</taxon>
    </lineage>
</organism>
<keyword evidence="3" id="KW-1185">Reference proteome</keyword>
<evidence type="ECO:0000313" key="2">
    <source>
        <dbReference type="EMBL" id="ELZ05352.1"/>
    </source>
</evidence>
<name>M0B492_9EURY</name>
<evidence type="ECO:0000259" key="1">
    <source>
        <dbReference type="Pfam" id="PF26008"/>
    </source>
</evidence>
<sequence>MTETIRVGRKDLTSTEIMRELKAGNRVIVEVDVLGVSLNMSIRLHAGTYYCDTPMKLLTYETDADMQACLERYRLARPGPSVSEEEPSAPV</sequence>
<protein>
    <recommendedName>
        <fullName evidence="1">DUF8001 domain-containing protein</fullName>
    </recommendedName>
</protein>
<dbReference type="EMBL" id="AOIN01000017">
    <property type="protein sequence ID" value="ELZ05352.1"/>
    <property type="molecule type" value="Genomic_DNA"/>
</dbReference>
<dbReference type="RefSeq" id="WP_006165754.1">
    <property type="nucleotide sequence ID" value="NZ_AOIN01000017.1"/>
</dbReference>
<evidence type="ECO:0000313" key="3">
    <source>
        <dbReference type="Proteomes" id="UP000011693"/>
    </source>
</evidence>
<dbReference type="OrthoDB" id="258836at2157"/>
<dbReference type="PATRIC" id="fig|1227492.4.peg.460"/>
<accession>M0B492</accession>
<feature type="domain" description="DUF8001" evidence="1">
    <location>
        <begin position="1"/>
        <end position="77"/>
    </location>
</feature>
<reference evidence="2 3" key="1">
    <citation type="journal article" date="2014" name="PLoS Genet.">
        <title>Phylogenetically driven sequencing of extremely halophilic archaea reveals strategies for static and dynamic osmo-response.</title>
        <authorList>
            <person name="Becker E.A."/>
            <person name="Seitzer P.M."/>
            <person name="Tritt A."/>
            <person name="Larsen D."/>
            <person name="Krusor M."/>
            <person name="Yao A.I."/>
            <person name="Wu D."/>
            <person name="Madern D."/>
            <person name="Eisen J.A."/>
            <person name="Darling A.E."/>
            <person name="Facciotti M.T."/>
        </authorList>
    </citation>
    <scope>NUCLEOTIDE SEQUENCE [LARGE SCALE GENOMIC DNA]</scope>
    <source>
        <strain evidence="2 3">JCM 10990</strain>
    </source>
</reference>
<gene>
    <name evidence="2" type="ORF">C482_02341</name>
</gene>
<dbReference type="STRING" id="1227492.C482_02341"/>